<name>A0ACB8TMK2_9APHY</name>
<sequence length="359" mass="40040">MWPLKSPPVPLPAEPPSHFTADERTAYSHCKTYESAHSSDNEPLDNTSLPPIMAARILGWMLVHAPCPEGRSALASDINNSHPENALHDIATAFKLAILRCFIAAKDRTPTPSQQPSAPLSAFPDDLLEINLEQPPKTHSAAKVQALERDGYRCLLKPSTLHQPAIAHGFFTDMNGCRMDQLQCAHIFPPFTLYRQLDNNSNKRATALEIFERYGNIRIDDIRSTEGVHHLWNIMSLSPSAYADFSKMDICLMPTDEDDWYAIKIFPEYLQHNPEYPKTVRLGERRITVEIYGKDYQYTLPKPSPRLLALHASCAHVMHMSGVGGHVERVVRDMEDTLVMSSDGGSAGVLVDALLCADS</sequence>
<dbReference type="Proteomes" id="UP001055072">
    <property type="component" value="Unassembled WGS sequence"/>
</dbReference>
<reference evidence="1" key="1">
    <citation type="journal article" date="2021" name="Environ. Microbiol.">
        <title>Gene family expansions and transcriptome signatures uncover fungal adaptations to wood decay.</title>
        <authorList>
            <person name="Hage H."/>
            <person name="Miyauchi S."/>
            <person name="Viragh M."/>
            <person name="Drula E."/>
            <person name="Min B."/>
            <person name="Chaduli D."/>
            <person name="Navarro D."/>
            <person name="Favel A."/>
            <person name="Norest M."/>
            <person name="Lesage-Meessen L."/>
            <person name="Balint B."/>
            <person name="Merenyi Z."/>
            <person name="de Eugenio L."/>
            <person name="Morin E."/>
            <person name="Martinez A.T."/>
            <person name="Baldrian P."/>
            <person name="Stursova M."/>
            <person name="Martinez M.J."/>
            <person name="Novotny C."/>
            <person name="Magnuson J.K."/>
            <person name="Spatafora J.W."/>
            <person name="Maurice S."/>
            <person name="Pangilinan J."/>
            <person name="Andreopoulos W."/>
            <person name="LaButti K."/>
            <person name="Hundley H."/>
            <person name="Na H."/>
            <person name="Kuo A."/>
            <person name="Barry K."/>
            <person name="Lipzen A."/>
            <person name="Henrissat B."/>
            <person name="Riley R."/>
            <person name="Ahrendt S."/>
            <person name="Nagy L.G."/>
            <person name="Grigoriev I.V."/>
            <person name="Martin F."/>
            <person name="Rosso M.N."/>
        </authorList>
    </citation>
    <scope>NUCLEOTIDE SEQUENCE</scope>
    <source>
        <strain evidence="1">CBS 384.51</strain>
    </source>
</reference>
<dbReference type="EMBL" id="MU274984">
    <property type="protein sequence ID" value="KAI0083179.1"/>
    <property type="molecule type" value="Genomic_DNA"/>
</dbReference>
<protein>
    <submittedName>
        <fullName evidence="1">Uncharacterized protein</fullName>
    </submittedName>
</protein>
<comment type="caution">
    <text evidence="1">The sequence shown here is derived from an EMBL/GenBank/DDBJ whole genome shotgun (WGS) entry which is preliminary data.</text>
</comment>
<evidence type="ECO:0000313" key="2">
    <source>
        <dbReference type="Proteomes" id="UP001055072"/>
    </source>
</evidence>
<gene>
    <name evidence="1" type="ORF">BDY19DRAFT_746002</name>
</gene>
<evidence type="ECO:0000313" key="1">
    <source>
        <dbReference type="EMBL" id="KAI0083179.1"/>
    </source>
</evidence>
<organism evidence="1 2">
    <name type="scientific">Irpex rosettiformis</name>
    <dbReference type="NCBI Taxonomy" id="378272"/>
    <lineage>
        <taxon>Eukaryota</taxon>
        <taxon>Fungi</taxon>
        <taxon>Dikarya</taxon>
        <taxon>Basidiomycota</taxon>
        <taxon>Agaricomycotina</taxon>
        <taxon>Agaricomycetes</taxon>
        <taxon>Polyporales</taxon>
        <taxon>Irpicaceae</taxon>
        <taxon>Irpex</taxon>
    </lineage>
</organism>
<accession>A0ACB8TMK2</accession>
<proteinExistence type="predicted"/>
<keyword evidence="2" id="KW-1185">Reference proteome</keyword>